<dbReference type="EMBL" id="UGXG01000001">
    <property type="protein sequence ID" value="SUG44863.1"/>
    <property type="molecule type" value="Genomic_DNA"/>
</dbReference>
<dbReference type="AlphaFoldDB" id="A0A379T3L1"/>
<reference evidence="2 3" key="1">
    <citation type="submission" date="2018-06" db="EMBL/GenBank/DDBJ databases">
        <authorList>
            <consortium name="Pathogen Informatics"/>
            <person name="Doyle S."/>
        </authorList>
    </citation>
    <scope>NUCLEOTIDE SEQUENCE [LARGE SCALE GENOMIC DNA]</scope>
    <source>
        <strain evidence="2 3">NCTC8297</strain>
    </source>
</reference>
<evidence type="ECO:0000313" key="3">
    <source>
        <dbReference type="Proteomes" id="UP000254741"/>
    </source>
</evidence>
<name>A0A379T3L1_SALER</name>
<gene>
    <name evidence="2" type="ORF">NCTC8297_00019</name>
</gene>
<evidence type="ECO:0000256" key="1">
    <source>
        <dbReference type="SAM" id="MobiDB-lite"/>
    </source>
</evidence>
<organism evidence="2 3">
    <name type="scientific">Salmonella enterica subsp. arizonae</name>
    <dbReference type="NCBI Taxonomy" id="59203"/>
    <lineage>
        <taxon>Bacteria</taxon>
        <taxon>Pseudomonadati</taxon>
        <taxon>Pseudomonadota</taxon>
        <taxon>Gammaproteobacteria</taxon>
        <taxon>Enterobacterales</taxon>
        <taxon>Enterobacteriaceae</taxon>
        <taxon>Salmonella</taxon>
    </lineage>
</organism>
<dbReference type="Proteomes" id="UP000254741">
    <property type="component" value="Unassembled WGS sequence"/>
</dbReference>
<proteinExistence type="predicted"/>
<feature type="compositionally biased region" description="Polar residues" evidence="1">
    <location>
        <begin position="28"/>
        <end position="45"/>
    </location>
</feature>
<feature type="compositionally biased region" description="Basic and acidic residues" evidence="1">
    <location>
        <begin position="101"/>
        <end position="135"/>
    </location>
</feature>
<evidence type="ECO:0000313" key="2">
    <source>
        <dbReference type="EMBL" id="SUG44863.1"/>
    </source>
</evidence>
<feature type="region of interest" description="Disordered" evidence="1">
    <location>
        <begin position="1"/>
        <end position="135"/>
    </location>
</feature>
<protein>
    <submittedName>
        <fullName evidence="2">IncF plasmid conjugative transfer protein TraG</fullName>
    </submittedName>
</protein>
<accession>A0A379T3L1</accession>
<feature type="compositionally biased region" description="Basic and acidic residues" evidence="1">
    <location>
        <begin position="82"/>
        <end position="93"/>
    </location>
</feature>
<sequence>MKQNKGRTGDGIGGVGASSGHVDLQAEYAQQQSSMNAMASANGVKQGNEVGADVQHRRNSAESQVDIDKNSVNSSGSSARTDYNRLQKEHEQGNKNFNDAKSAEEDRQKWDGGSGKGREELNKIKDDLQKRIDKS</sequence>
<feature type="compositionally biased region" description="Polar residues" evidence="1">
    <location>
        <begin position="70"/>
        <end position="81"/>
    </location>
</feature>